<dbReference type="EC" id="2.8.1.7" evidence="3 8"/>
<sequence length="412" mass="45129">MRCIETCREDFPALHQTVTGGHPLVYLDSAATSHKPRSVIEAEARFYQRDNANVHRGVHALAERATEAYEGARRAVARFIGAPDPACVIFVRGATEALNLVARSYAQPRLGPDDEIVLTPMEHHSNLVPWQMVAQATGARLRYVDLLPDGTLDLPSYERLLEGGRVRVVAFTHQSNVLGTINPVREMAERAHRAGAVVVLDGAQSVPHQPVDVERLGCDFLAFSGHKMMGPTGIGVLWGRRELLESMPPLFGGGEMIREVGLFESTYNDVPYRFEAGTPPIAQAVGLGAAVEYLESLGMERVRAHEERLVAYALERLGQMPDVRIYGPRERGGLVSFNVEGVHPHDVATILDQQGVAVRAGHHCAQPLMRWLDVAATVRASFYVYNTPEDVDALVRALEAVRAIFGAGATPR</sequence>
<keyword evidence="5 8" id="KW-0663">Pyridoxal phosphate</keyword>
<evidence type="ECO:0000256" key="7">
    <source>
        <dbReference type="RuleBase" id="RU004504"/>
    </source>
</evidence>
<dbReference type="Gene3D" id="3.90.1150.10">
    <property type="entry name" value="Aspartate Aminotransferase, domain 1"/>
    <property type="match status" value="1"/>
</dbReference>
<comment type="similarity">
    <text evidence="2 8">Belongs to the class-V pyridoxal-phosphate-dependent aminotransferase family. Csd subfamily.</text>
</comment>
<keyword evidence="11" id="KW-1185">Reference proteome</keyword>
<dbReference type="RefSeq" id="WP_324670222.1">
    <property type="nucleotide sequence ID" value="NZ_CP141614.1"/>
</dbReference>
<evidence type="ECO:0000313" key="11">
    <source>
        <dbReference type="Proteomes" id="UP001333102"/>
    </source>
</evidence>
<organism evidence="10 11">
    <name type="scientific">Geochorda subterranea</name>
    <dbReference type="NCBI Taxonomy" id="3109564"/>
    <lineage>
        <taxon>Bacteria</taxon>
        <taxon>Bacillati</taxon>
        <taxon>Bacillota</taxon>
        <taxon>Limnochordia</taxon>
        <taxon>Limnochordales</taxon>
        <taxon>Geochordaceae</taxon>
        <taxon>Geochorda</taxon>
    </lineage>
</organism>
<dbReference type="PANTHER" id="PTHR43586:SF8">
    <property type="entry name" value="CYSTEINE DESULFURASE 1, CHLOROPLASTIC"/>
    <property type="match status" value="1"/>
</dbReference>
<dbReference type="InterPro" id="IPR015424">
    <property type="entry name" value="PyrdxlP-dep_Trfase"/>
</dbReference>
<evidence type="ECO:0000256" key="4">
    <source>
        <dbReference type="ARBA" id="ARBA00022679"/>
    </source>
</evidence>
<dbReference type="SUPFAM" id="SSF53383">
    <property type="entry name" value="PLP-dependent transferases"/>
    <property type="match status" value="1"/>
</dbReference>
<dbReference type="EMBL" id="CP141614">
    <property type="protein sequence ID" value="WRP15814.1"/>
    <property type="molecule type" value="Genomic_DNA"/>
</dbReference>
<dbReference type="Pfam" id="PF00266">
    <property type="entry name" value="Aminotran_5"/>
    <property type="match status" value="1"/>
</dbReference>
<comment type="catalytic activity">
    <reaction evidence="6 8">
        <text>(sulfur carrier)-H + L-cysteine = (sulfur carrier)-SH + L-alanine</text>
        <dbReference type="Rhea" id="RHEA:43892"/>
        <dbReference type="Rhea" id="RHEA-COMP:14737"/>
        <dbReference type="Rhea" id="RHEA-COMP:14739"/>
        <dbReference type="ChEBI" id="CHEBI:29917"/>
        <dbReference type="ChEBI" id="CHEBI:35235"/>
        <dbReference type="ChEBI" id="CHEBI:57972"/>
        <dbReference type="ChEBI" id="CHEBI:64428"/>
        <dbReference type="EC" id="2.8.1.7"/>
    </reaction>
</comment>
<evidence type="ECO:0000256" key="8">
    <source>
        <dbReference type="RuleBase" id="RU004506"/>
    </source>
</evidence>
<dbReference type="PANTHER" id="PTHR43586">
    <property type="entry name" value="CYSTEINE DESULFURASE"/>
    <property type="match status" value="1"/>
</dbReference>
<evidence type="ECO:0000256" key="2">
    <source>
        <dbReference type="ARBA" id="ARBA00010447"/>
    </source>
</evidence>
<dbReference type="InterPro" id="IPR020578">
    <property type="entry name" value="Aminotrans_V_PyrdxlP_BS"/>
</dbReference>
<protein>
    <recommendedName>
        <fullName evidence="3 8">Cysteine desulfurase</fullName>
        <ecNumber evidence="3 8">2.8.1.7</ecNumber>
    </recommendedName>
</protein>
<comment type="cofactor">
    <cofactor evidence="1 7">
        <name>pyridoxal 5'-phosphate</name>
        <dbReference type="ChEBI" id="CHEBI:597326"/>
    </cofactor>
</comment>
<dbReference type="PROSITE" id="PS00595">
    <property type="entry name" value="AA_TRANSFER_CLASS_5"/>
    <property type="match status" value="1"/>
</dbReference>
<dbReference type="Proteomes" id="UP001333102">
    <property type="component" value="Chromosome"/>
</dbReference>
<dbReference type="InterPro" id="IPR015421">
    <property type="entry name" value="PyrdxlP-dep_Trfase_major"/>
</dbReference>
<gene>
    <name evidence="10" type="ORF">VLY81_06580</name>
</gene>
<dbReference type="InterPro" id="IPR015422">
    <property type="entry name" value="PyrdxlP-dep_Trfase_small"/>
</dbReference>
<comment type="function">
    <text evidence="8">Catalyzes the removal of elemental sulfur and selenium atoms from L-cysteine, L-cystine, L-selenocysteine, and L-selenocystine to produce L-alanine.</text>
</comment>
<evidence type="ECO:0000313" key="10">
    <source>
        <dbReference type="EMBL" id="WRP15814.1"/>
    </source>
</evidence>
<proteinExistence type="inferred from homology"/>
<evidence type="ECO:0000256" key="1">
    <source>
        <dbReference type="ARBA" id="ARBA00001933"/>
    </source>
</evidence>
<accession>A0ABZ1BSS0</accession>
<name>A0ABZ1BSS0_9FIRM</name>
<evidence type="ECO:0000256" key="5">
    <source>
        <dbReference type="ARBA" id="ARBA00022898"/>
    </source>
</evidence>
<dbReference type="InterPro" id="IPR010970">
    <property type="entry name" value="Cys_dSase_SufS"/>
</dbReference>
<keyword evidence="4 8" id="KW-0808">Transferase</keyword>
<dbReference type="GO" id="GO:0031071">
    <property type="term" value="F:cysteine desulfurase activity"/>
    <property type="evidence" value="ECO:0007669"/>
    <property type="project" value="UniProtKB-EC"/>
</dbReference>
<dbReference type="CDD" id="cd06453">
    <property type="entry name" value="SufS_like"/>
    <property type="match status" value="1"/>
</dbReference>
<evidence type="ECO:0000256" key="3">
    <source>
        <dbReference type="ARBA" id="ARBA00012239"/>
    </source>
</evidence>
<dbReference type="Gene3D" id="3.40.640.10">
    <property type="entry name" value="Type I PLP-dependent aspartate aminotransferase-like (Major domain)"/>
    <property type="match status" value="1"/>
</dbReference>
<evidence type="ECO:0000256" key="6">
    <source>
        <dbReference type="ARBA" id="ARBA00050776"/>
    </source>
</evidence>
<feature type="domain" description="Aminotransferase class V" evidence="9">
    <location>
        <begin position="25"/>
        <end position="394"/>
    </location>
</feature>
<reference evidence="11" key="1">
    <citation type="submission" date="2023-12" db="EMBL/GenBank/DDBJ databases">
        <title>Novel isolates from deep terrestrial aquifers shed light on the physiology and ecology of the class Limnochordia.</title>
        <authorList>
            <person name="Karnachuk O.V."/>
            <person name="Lukina A.P."/>
            <person name="Avakyan M.R."/>
            <person name="Kadnikov V."/>
            <person name="Begmatov S."/>
            <person name="Beletsky A.V."/>
            <person name="Mardanov A.V."/>
            <person name="Ravin N.V."/>
        </authorList>
    </citation>
    <scope>NUCLEOTIDE SEQUENCE [LARGE SCALE GENOMIC DNA]</scope>
    <source>
        <strain evidence="11">LN</strain>
    </source>
</reference>
<evidence type="ECO:0000259" key="9">
    <source>
        <dbReference type="Pfam" id="PF00266"/>
    </source>
</evidence>
<dbReference type="InterPro" id="IPR000192">
    <property type="entry name" value="Aminotrans_V_dom"/>
</dbReference>
<dbReference type="NCBIfam" id="TIGR01979">
    <property type="entry name" value="sufS"/>
    <property type="match status" value="1"/>
</dbReference>